<dbReference type="EMBL" id="JAKNHQ010000011">
    <property type="protein sequence ID" value="MCG4611150.1"/>
    <property type="molecule type" value="Genomic_DNA"/>
</dbReference>
<dbReference type="PANTHER" id="PTHR33570:SF2">
    <property type="entry name" value="CARBOXYMUCONOLACTONE DECARBOXYLASE-LIKE DOMAIN-CONTAINING PROTEIN"/>
    <property type="match status" value="1"/>
</dbReference>
<dbReference type="Pfam" id="PF02627">
    <property type="entry name" value="CMD"/>
    <property type="match status" value="2"/>
</dbReference>
<feature type="domain" description="Carboxymuconolactone decarboxylase-like" evidence="1">
    <location>
        <begin position="27"/>
        <end position="103"/>
    </location>
</feature>
<dbReference type="SUPFAM" id="SSF69118">
    <property type="entry name" value="AhpD-like"/>
    <property type="match status" value="1"/>
</dbReference>
<name>A0ABS9MK30_9FIRM</name>
<dbReference type="PANTHER" id="PTHR33570">
    <property type="entry name" value="4-CARBOXYMUCONOLACTONE DECARBOXYLASE FAMILY PROTEIN"/>
    <property type="match status" value="1"/>
</dbReference>
<sequence length="252" mass="28224">MAITEFSKRYLEKMIPGYSSKLSETDPEFIERFTNFAFDEVVNQDALDGRTRFMAILAALLGCQGLDMFKVMVPAALRFGVTPVEIKEIVYQSVAYLGIGRVYPFLDAVNACLISEGVLLPLEGQVETTMENRLEAGVQVQVDIFGEGMRGFYRSGPEESRHINRWLADNCFGDYYTRKGLDYQQREMITFCFLAAQGGCEPQLTSHAAANMRIGNDKAFLISIISQCLPYIGYPRSLNALRCVNDAAEKEA</sequence>
<evidence type="ECO:0000313" key="2">
    <source>
        <dbReference type="EMBL" id="MCG4611150.1"/>
    </source>
</evidence>
<dbReference type="InterPro" id="IPR029032">
    <property type="entry name" value="AhpD-like"/>
</dbReference>
<comment type="caution">
    <text evidence="2">The sequence shown here is derived from an EMBL/GenBank/DDBJ whole genome shotgun (WGS) entry which is preliminary data.</text>
</comment>
<evidence type="ECO:0000313" key="3">
    <source>
        <dbReference type="Proteomes" id="UP001298681"/>
    </source>
</evidence>
<dbReference type="RefSeq" id="WP_237966889.1">
    <property type="nucleotide sequence ID" value="NZ_JAKNHQ010000011.1"/>
</dbReference>
<gene>
    <name evidence="2" type="ORF">L0P57_09435</name>
</gene>
<dbReference type="Gene3D" id="1.20.1290.10">
    <property type="entry name" value="AhpD-like"/>
    <property type="match status" value="1"/>
</dbReference>
<protein>
    <submittedName>
        <fullName evidence="2">Carboxymuconolactone decarboxylase family protein</fullName>
    </submittedName>
</protein>
<dbReference type="InterPro" id="IPR052512">
    <property type="entry name" value="4CMD/NDH-1_regulator"/>
</dbReference>
<keyword evidence="3" id="KW-1185">Reference proteome</keyword>
<dbReference type="InterPro" id="IPR003779">
    <property type="entry name" value="CMD-like"/>
</dbReference>
<reference evidence="2 3" key="1">
    <citation type="submission" date="2022-01" db="EMBL/GenBank/DDBJ databases">
        <title>Collection of gut derived symbiotic bacterial strains cultured from healthy donors.</title>
        <authorList>
            <person name="Lin H."/>
            <person name="Kohout C."/>
            <person name="Waligurski E."/>
            <person name="Pamer E.G."/>
        </authorList>
    </citation>
    <scope>NUCLEOTIDE SEQUENCE [LARGE SCALE GENOMIC DNA]</scope>
    <source>
        <strain evidence="2 3">DFI.7.58</strain>
    </source>
</reference>
<proteinExistence type="predicted"/>
<evidence type="ECO:0000259" key="1">
    <source>
        <dbReference type="Pfam" id="PF02627"/>
    </source>
</evidence>
<dbReference type="Proteomes" id="UP001298681">
    <property type="component" value="Unassembled WGS sequence"/>
</dbReference>
<organism evidence="2 3">
    <name type="scientific">Anaeromassilibacillus senegalensis</name>
    <dbReference type="NCBI Taxonomy" id="1673717"/>
    <lineage>
        <taxon>Bacteria</taxon>
        <taxon>Bacillati</taxon>
        <taxon>Bacillota</taxon>
        <taxon>Clostridia</taxon>
        <taxon>Eubacteriales</taxon>
        <taxon>Acutalibacteraceae</taxon>
        <taxon>Anaeromassilibacillus</taxon>
    </lineage>
</organism>
<feature type="domain" description="Carboxymuconolactone decarboxylase-like" evidence="1">
    <location>
        <begin position="165"/>
        <end position="245"/>
    </location>
</feature>
<accession>A0ABS9MK30</accession>